<dbReference type="PANTHER" id="PTHR34976">
    <property type="entry name" value="RIBONUCLEASE YQCG-RELATED"/>
    <property type="match status" value="1"/>
</dbReference>
<proteinExistence type="predicted"/>
<name>A0A1G9RS12_9BACI</name>
<accession>A0A1G9RS12</accession>
<dbReference type="InterPro" id="IPR044927">
    <property type="entry name" value="Endonuclea_NS_2"/>
</dbReference>
<feature type="domain" description="Type VII secretion system protein EssD-like" evidence="5">
    <location>
        <begin position="436"/>
        <end position="561"/>
    </location>
</feature>
<dbReference type="RefSeq" id="WP_245693743.1">
    <property type="nucleotide sequence ID" value="NZ_FNHF01000002.1"/>
</dbReference>
<protein>
    <submittedName>
        <fullName evidence="6">Predicted ribonuclease, toxin component of the YeeF-YezG toxin-antitoxin module</fullName>
    </submittedName>
</protein>
<dbReference type="Pfam" id="PF13930">
    <property type="entry name" value="Endonuclea_NS_2"/>
    <property type="match status" value="1"/>
</dbReference>
<dbReference type="Gene3D" id="3.40.570.10">
    <property type="entry name" value="Extracellular Endonuclease, subunit A"/>
    <property type="match status" value="1"/>
</dbReference>
<dbReference type="PANTHER" id="PTHR34976:SF2">
    <property type="entry name" value="TYPE VII SECRETION SYSTEM PROTEIN ESSD"/>
    <property type="match status" value="1"/>
</dbReference>
<dbReference type="EMBL" id="FNHF01000002">
    <property type="protein sequence ID" value="SDM25996.1"/>
    <property type="molecule type" value="Genomic_DNA"/>
</dbReference>
<evidence type="ECO:0000256" key="1">
    <source>
        <dbReference type="ARBA" id="ARBA00004236"/>
    </source>
</evidence>
<sequence>MDVKYIPADWDRMKDGLGDLIGLGRWGKGMIDDLKDITENLEDAESDIAKYDRDGVISFSHIDREGKYQSIFEDFKVLHDFSGKVGDIVDRTIDDPFHEDIDKFVTTMRDATISNYTTKNRIDATEQQVIYQRYGMQETREVPKAEVSLDDLLSGDNFYAEQLQVEYDMWKAEHPDQDFTQEEYRMAAVNMNAFEYESIKDQQHSEEFWANLGALVVIVSAAVICPPAGLVLGAVYGSMELKSAISGEDWISGRELGTGERWLRGALSPLDIVPGVAGLKKFSSGVRVANQAADMGQFGLRSGIKTSVQRELKHVGDMVTTAGRQSTARLKSAGAAVKDRAIRDAISAGKAADSMVTSAKNITSTRNVVAMDELGKVHMPAENTHFLENKVKDTLSKAEGVSVSSGAKGIDNGTSRVSDNIIRDGSHLNKDGTLKPNIKYQSGEYNYQYKTDELGRLTDFNADDLKLTKRDNRLSHKSNTPGKEQGDHAGHLAADRFGGSPVLDNLVSQSSSVNLSKYKKLENQWAKAIKEGKDVSVNVKVNYEGNSLRPSSFDIEYEIDGRMRFTSLEN</sequence>
<dbReference type="Proteomes" id="UP000182347">
    <property type="component" value="Unassembled WGS sequence"/>
</dbReference>
<evidence type="ECO:0000313" key="6">
    <source>
        <dbReference type="EMBL" id="SDM25996.1"/>
    </source>
</evidence>
<evidence type="ECO:0000256" key="4">
    <source>
        <dbReference type="SAM" id="MobiDB-lite"/>
    </source>
</evidence>
<keyword evidence="7" id="KW-1185">Reference proteome</keyword>
<dbReference type="AlphaFoldDB" id="A0A1G9RS12"/>
<reference evidence="7" key="1">
    <citation type="submission" date="2016-10" db="EMBL/GenBank/DDBJ databases">
        <authorList>
            <person name="Varghese N."/>
            <person name="Submissions S."/>
        </authorList>
    </citation>
    <scope>NUCLEOTIDE SEQUENCE [LARGE SCALE GENOMIC DNA]</scope>
    <source>
        <strain evidence="7">CGMCC 1.6199</strain>
    </source>
</reference>
<dbReference type="InterPro" id="IPR044929">
    <property type="entry name" value="DNA/RNA_non-sp_Endonuclease_sf"/>
</dbReference>
<evidence type="ECO:0000259" key="5">
    <source>
        <dbReference type="Pfam" id="PF13930"/>
    </source>
</evidence>
<keyword evidence="2" id="KW-1003">Cell membrane</keyword>
<evidence type="ECO:0000256" key="3">
    <source>
        <dbReference type="ARBA" id="ARBA00023136"/>
    </source>
</evidence>
<dbReference type="InterPro" id="IPR051768">
    <property type="entry name" value="Bact_secretion_toxin"/>
</dbReference>
<dbReference type="GO" id="GO:0005886">
    <property type="term" value="C:plasma membrane"/>
    <property type="evidence" value="ECO:0007669"/>
    <property type="project" value="UniProtKB-SubCell"/>
</dbReference>
<feature type="region of interest" description="Disordered" evidence="4">
    <location>
        <begin position="470"/>
        <end position="490"/>
    </location>
</feature>
<keyword evidence="3" id="KW-0472">Membrane</keyword>
<dbReference type="STRING" id="482461.SAMN05216244_2109"/>
<evidence type="ECO:0000313" key="7">
    <source>
        <dbReference type="Proteomes" id="UP000182347"/>
    </source>
</evidence>
<gene>
    <name evidence="6" type="ORF">SAMN05216244_2109</name>
</gene>
<comment type="subcellular location">
    <subcellularLocation>
        <location evidence="1">Cell membrane</location>
    </subcellularLocation>
</comment>
<evidence type="ECO:0000256" key="2">
    <source>
        <dbReference type="ARBA" id="ARBA00022475"/>
    </source>
</evidence>
<organism evidence="6 7">
    <name type="scientific">Sediminibacillus halophilus</name>
    <dbReference type="NCBI Taxonomy" id="482461"/>
    <lineage>
        <taxon>Bacteria</taxon>
        <taxon>Bacillati</taxon>
        <taxon>Bacillota</taxon>
        <taxon>Bacilli</taxon>
        <taxon>Bacillales</taxon>
        <taxon>Bacillaceae</taxon>
        <taxon>Sediminibacillus</taxon>
    </lineage>
</organism>